<proteinExistence type="predicted"/>
<evidence type="ECO:0000256" key="1">
    <source>
        <dbReference type="ARBA" id="ARBA00004651"/>
    </source>
</evidence>
<dbReference type="PANTHER" id="PTHR36115">
    <property type="entry name" value="PROLINE-RICH ANTIGEN HOMOLOG-RELATED"/>
    <property type="match status" value="1"/>
</dbReference>
<evidence type="ECO:0000256" key="5">
    <source>
        <dbReference type="ARBA" id="ARBA00023136"/>
    </source>
</evidence>
<evidence type="ECO:0000259" key="8">
    <source>
        <dbReference type="Pfam" id="PF06271"/>
    </source>
</evidence>
<reference evidence="10" key="1">
    <citation type="submission" date="2020-02" db="EMBL/GenBank/DDBJ databases">
        <title>Streptomyces sp. ASO4wet.</title>
        <authorList>
            <person name="Risdian C."/>
            <person name="Landwehr W."/>
            <person name="Schupp P."/>
            <person name="Wink J."/>
        </authorList>
    </citation>
    <scope>NUCLEOTIDE SEQUENCE [LARGE SCALE GENOMIC DNA]</scope>
    <source>
        <strain evidence="10">ASO4wet</strain>
    </source>
</reference>
<evidence type="ECO:0000256" key="6">
    <source>
        <dbReference type="SAM" id="MobiDB-lite"/>
    </source>
</evidence>
<dbReference type="InterPro" id="IPR010432">
    <property type="entry name" value="RDD"/>
</dbReference>
<organism evidence="9 10">
    <name type="scientific">Streptomyces bathyalis</name>
    <dbReference type="NCBI Taxonomy" id="2710756"/>
    <lineage>
        <taxon>Bacteria</taxon>
        <taxon>Bacillati</taxon>
        <taxon>Actinomycetota</taxon>
        <taxon>Actinomycetes</taxon>
        <taxon>Kitasatosporales</taxon>
        <taxon>Streptomycetaceae</taxon>
        <taxon>Streptomyces</taxon>
    </lineage>
</organism>
<feature type="region of interest" description="Disordered" evidence="6">
    <location>
        <begin position="1"/>
        <end position="129"/>
    </location>
</feature>
<feature type="transmembrane region" description="Helical" evidence="7">
    <location>
        <begin position="218"/>
        <end position="239"/>
    </location>
</feature>
<dbReference type="KEGG" id="sbat:G4Z16_11570"/>
<feature type="transmembrane region" description="Helical" evidence="7">
    <location>
        <begin position="268"/>
        <end position="290"/>
    </location>
</feature>
<name>A0A7T1T5W0_9ACTN</name>
<keyword evidence="10" id="KW-1185">Reference proteome</keyword>
<feature type="compositionally biased region" description="Low complexity" evidence="6">
    <location>
        <begin position="72"/>
        <end position="115"/>
    </location>
</feature>
<feature type="transmembrane region" description="Helical" evidence="7">
    <location>
        <begin position="165"/>
        <end position="186"/>
    </location>
</feature>
<keyword evidence="4 7" id="KW-1133">Transmembrane helix</keyword>
<accession>A0A7T1T5W0</accession>
<evidence type="ECO:0000313" key="9">
    <source>
        <dbReference type="EMBL" id="QPP06918.1"/>
    </source>
</evidence>
<gene>
    <name evidence="9" type="ORF">G4Z16_11570</name>
</gene>
<dbReference type="InterPro" id="IPR051791">
    <property type="entry name" value="Pra-immunoreactive"/>
</dbReference>
<dbReference type="Proteomes" id="UP000595046">
    <property type="component" value="Chromosome"/>
</dbReference>
<dbReference type="Pfam" id="PF06271">
    <property type="entry name" value="RDD"/>
    <property type="match status" value="1"/>
</dbReference>
<dbReference type="AlphaFoldDB" id="A0A7T1T5W0"/>
<dbReference type="PANTHER" id="PTHR36115:SF4">
    <property type="entry name" value="MEMBRANE PROTEIN"/>
    <property type="match status" value="1"/>
</dbReference>
<evidence type="ECO:0000256" key="3">
    <source>
        <dbReference type="ARBA" id="ARBA00022692"/>
    </source>
</evidence>
<evidence type="ECO:0000313" key="10">
    <source>
        <dbReference type="Proteomes" id="UP000595046"/>
    </source>
</evidence>
<sequence>MKRWRRARRQVSTARRRKSGEAQRASRTAHAVHSWHLRGRTGRSPENFDPFRPLSTARRKALVSYPPPPGQDPNNPYAQQPPQQPQQGYGYPQQQGGQPGYGYPQQPQYGQQPQPGGIPGQPGYGYPQQAGTVQANNGYINVGHLGPVQLATMGQRFLARLIDGLIIGTIYTLIMLLGVGSALGIASKAEDCGTYTDPGYSECIQEAQEQTAGILGTMFMVIMVLAFLMLFYEWMMIAFKGATLGKMAMGLRVIKESDGQLPGAGSGFIRYIIPVAGSIVCGVGTLLVYLSPFFDNTGKLQGWHDRGAGTVVIKK</sequence>
<feature type="compositionally biased region" description="Basic residues" evidence="6">
    <location>
        <begin position="1"/>
        <end position="18"/>
    </location>
</feature>
<evidence type="ECO:0000256" key="4">
    <source>
        <dbReference type="ARBA" id="ARBA00022989"/>
    </source>
</evidence>
<evidence type="ECO:0000256" key="7">
    <source>
        <dbReference type="SAM" id="Phobius"/>
    </source>
</evidence>
<comment type="subcellular location">
    <subcellularLocation>
        <location evidence="1">Cell membrane</location>
        <topology evidence="1">Multi-pass membrane protein</topology>
    </subcellularLocation>
</comment>
<evidence type="ECO:0000256" key="2">
    <source>
        <dbReference type="ARBA" id="ARBA00022475"/>
    </source>
</evidence>
<keyword evidence="5 7" id="KW-0472">Membrane</keyword>
<feature type="domain" description="RDD" evidence="8">
    <location>
        <begin position="151"/>
        <end position="308"/>
    </location>
</feature>
<dbReference type="EMBL" id="CP048882">
    <property type="protein sequence ID" value="QPP06918.1"/>
    <property type="molecule type" value="Genomic_DNA"/>
</dbReference>
<keyword evidence="2" id="KW-1003">Cell membrane</keyword>
<keyword evidence="3 7" id="KW-0812">Transmembrane</keyword>
<protein>
    <submittedName>
        <fullName evidence="9">RDD family protein</fullName>
    </submittedName>
</protein>
<dbReference type="GO" id="GO:0005886">
    <property type="term" value="C:plasma membrane"/>
    <property type="evidence" value="ECO:0007669"/>
    <property type="project" value="UniProtKB-SubCell"/>
</dbReference>